<dbReference type="Proteomes" id="UP000005709">
    <property type="component" value="Unassembled WGS sequence"/>
</dbReference>
<evidence type="ECO:0000313" key="1">
    <source>
        <dbReference type="EMBL" id="EEV19020.1"/>
    </source>
</evidence>
<reference evidence="1 2" key="1">
    <citation type="submission" date="2009-07" db="EMBL/GenBank/DDBJ databases">
        <authorList>
            <person name="Madupu R."/>
            <person name="Sebastian Y."/>
            <person name="Durkin A.S."/>
            <person name="Torralba M."/>
            <person name="Methe B."/>
            <person name="Sutton G.G."/>
            <person name="Strausberg R.L."/>
            <person name="Nelson K.E."/>
        </authorList>
    </citation>
    <scope>NUCLEOTIDE SEQUENCE [LARGE SCALE GENOMIC DNA]</scope>
    <source>
        <strain evidence="1 2">RM3268</strain>
    </source>
</reference>
<dbReference type="AlphaFoldDB" id="C8PDU8"/>
<comment type="caution">
    <text evidence="1">The sequence shown here is derived from an EMBL/GenBank/DDBJ whole genome shotgun (WGS) entry which is preliminary data.</text>
</comment>
<dbReference type="EMBL" id="ACYG01000004">
    <property type="protein sequence ID" value="EEV19020.1"/>
    <property type="molecule type" value="Genomic_DNA"/>
</dbReference>
<evidence type="ECO:0000313" key="2">
    <source>
        <dbReference type="Proteomes" id="UP000005709"/>
    </source>
</evidence>
<keyword evidence="2" id="KW-1185">Reference proteome</keyword>
<name>C8PDU8_9BACT</name>
<organism evidence="1 2">
    <name type="scientific">Campylobacter gracilis RM3268</name>
    <dbReference type="NCBI Taxonomy" id="553220"/>
    <lineage>
        <taxon>Bacteria</taxon>
        <taxon>Pseudomonadati</taxon>
        <taxon>Campylobacterota</taxon>
        <taxon>Epsilonproteobacteria</taxon>
        <taxon>Campylobacterales</taxon>
        <taxon>Campylobacteraceae</taxon>
        <taxon>Campylobacter</taxon>
    </lineage>
</organism>
<accession>C8PDU8</accession>
<dbReference type="STRING" id="824.CGRAC_0165"/>
<gene>
    <name evidence="1" type="ORF">CAMGR0001_0654</name>
</gene>
<proteinExistence type="predicted"/>
<sequence>MIKLKDKLIYETLKLVESQGEDGLLCRNKQSDAEFMRPVNEFATASGRNYTSIKSTLDIIHKNWGYLQRESIKDTGLDAGKASKIFIYRLCEAGRSFIEKYEKTLVQNADK</sequence>
<dbReference type="RefSeq" id="WP_005869015.1">
    <property type="nucleotide sequence ID" value="NZ_ACYG01000004.1"/>
</dbReference>
<protein>
    <submittedName>
        <fullName evidence="1">Uncharacterized protein</fullName>
    </submittedName>
</protein>